<dbReference type="InterPro" id="IPR000045">
    <property type="entry name" value="Prepilin_IV_endopep_pep"/>
</dbReference>
<keyword evidence="5" id="KW-0489">Methyltransferase</keyword>
<feature type="transmembrane region" description="Helical" evidence="3">
    <location>
        <begin position="124"/>
        <end position="142"/>
    </location>
</feature>
<dbReference type="GO" id="GO:0005886">
    <property type="term" value="C:plasma membrane"/>
    <property type="evidence" value="ECO:0007669"/>
    <property type="project" value="TreeGrafter"/>
</dbReference>
<keyword evidence="6" id="KW-1185">Reference proteome</keyword>
<accession>A0A542XEY6</accession>
<gene>
    <name evidence="5" type="ORF">FB554_2553</name>
</gene>
<dbReference type="Gene3D" id="1.20.120.1220">
    <property type="match status" value="1"/>
</dbReference>
<comment type="similarity">
    <text evidence="1">Belongs to the peptidase A24 family.</text>
</comment>
<evidence type="ECO:0000256" key="3">
    <source>
        <dbReference type="SAM" id="Phobius"/>
    </source>
</evidence>
<organism evidence="5 6">
    <name type="scientific">Barrientosiimonas humi</name>
    <dbReference type="NCBI Taxonomy" id="999931"/>
    <lineage>
        <taxon>Bacteria</taxon>
        <taxon>Bacillati</taxon>
        <taxon>Actinomycetota</taxon>
        <taxon>Actinomycetes</taxon>
        <taxon>Micrococcales</taxon>
        <taxon>Dermacoccaceae</taxon>
        <taxon>Barrientosiimonas</taxon>
    </lineage>
</organism>
<keyword evidence="3" id="KW-0812">Transmembrane</keyword>
<dbReference type="AlphaFoldDB" id="A0A542XEY6"/>
<keyword evidence="5" id="KW-0808">Transferase</keyword>
<dbReference type="RefSeq" id="WP_170206877.1">
    <property type="nucleotide sequence ID" value="NZ_CAJTBP010000001.1"/>
</dbReference>
<dbReference type="GO" id="GO:0006465">
    <property type="term" value="P:signal peptide processing"/>
    <property type="evidence" value="ECO:0007669"/>
    <property type="project" value="TreeGrafter"/>
</dbReference>
<dbReference type="EMBL" id="VFOK01000001">
    <property type="protein sequence ID" value="TQL34384.1"/>
    <property type="molecule type" value="Genomic_DNA"/>
</dbReference>
<dbReference type="PANTHER" id="PTHR30487">
    <property type="entry name" value="TYPE 4 PREPILIN-LIKE PROTEINS LEADER PEPTIDE-PROCESSING ENZYME"/>
    <property type="match status" value="1"/>
</dbReference>
<feature type="transmembrane region" description="Helical" evidence="3">
    <location>
        <begin position="186"/>
        <end position="213"/>
    </location>
</feature>
<feature type="domain" description="Prepilin type IV endopeptidase peptidase" evidence="4">
    <location>
        <begin position="103"/>
        <end position="210"/>
    </location>
</feature>
<dbReference type="InterPro" id="IPR050882">
    <property type="entry name" value="Prepilin_peptidase/N-MTase"/>
</dbReference>
<feature type="transmembrane region" description="Helical" evidence="3">
    <location>
        <begin position="96"/>
        <end position="118"/>
    </location>
</feature>
<dbReference type="PANTHER" id="PTHR30487:SF0">
    <property type="entry name" value="PREPILIN LEADER PEPTIDASE_N-METHYLTRANSFERASE-RELATED"/>
    <property type="match status" value="1"/>
</dbReference>
<dbReference type="Pfam" id="PF01478">
    <property type="entry name" value="Peptidase_A24"/>
    <property type="match status" value="1"/>
</dbReference>
<evidence type="ECO:0000256" key="2">
    <source>
        <dbReference type="SAM" id="MobiDB-lite"/>
    </source>
</evidence>
<evidence type="ECO:0000313" key="5">
    <source>
        <dbReference type="EMBL" id="TQL34384.1"/>
    </source>
</evidence>
<feature type="transmembrane region" description="Helical" evidence="3">
    <location>
        <begin position="71"/>
        <end position="89"/>
    </location>
</feature>
<dbReference type="GO" id="GO:0008168">
    <property type="term" value="F:methyltransferase activity"/>
    <property type="evidence" value="ECO:0007669"/>
    <property type="project" value="UniProtKB-KW"/>
</dbReference>
<feature type="compositionally biased region" description="Low complexity" evidence="2">
    <location>
        <begin position="37"/>
        <end position="49"/>
    </location>
</feature>
<protein>
    <submittedName>
        <fullName evidence="5">Leader peptidase (Prepilin peptidase)/N-methyltransferase</fullName>
    </submittedName>
</protein>
<evidence type="ECO:0000256" key="1">
    <source>
        <dbReference type="ARBA" id="ARBA00005801"/>
    </source>
</evidence>
<feature type="region of interest" description="Disordered" evidence="2">
    <location>
        <begin position="33"/>
        <end position="56"/>
    </location>
</feature>
<dbReference type="GO" id="GO:0004190">
    <property type="term" value="F:aspartic-type endopeptidase activity"/>
    <property type="evidence" value="ECO:0007669"/>
    <property type="project" value="InterPro"/>
</dbReference>
<sequence length="244" mass="25361">MPIYALLLAAVAGGGAGVVVRRWLVRGSWRLPEEQPSRSSSREAGSSRSSSREALAERRIETTHTGALPRLAWEPAALAILWPGLLAVVGRVDHPWAWPALAVLSAAGVALTSIDLAVHRLPDIFTLGSVPVVGALLAFASWREGDWQGWVTAAWAAGVALVVLLVLGLGGMGLGDVKLGVLLAGALGWFGVTVALVGLLLGFVLGGLWAGVLLLTGRASRSTRFAYGPWMLLGALAALLTMPG</sequence>
<comment type="caution">
    <text evidence="5">The sequence shown here is derived from an EMBL/GenBank/DDBJ whole genome shotgun (WGS) entry which is preliminary data.</text>
</comment>
<feature type="transmembrane region" description="Helical" evidence="3">
    <location>
        <begin position="225"/>
        <end position="242"/>
    </location>
</feature>
<reference evidence="5 6" key="1">
    <citation type="submission" date="2019-06" db="EMBL/GenBank/DDBJ databases">
        <title>Sequencing the genomes of 1000 actinobacteria strains.</title>
        <authorList>
            <person name="Klenk H.-P."/>
        </authorList>
    </citation>
    <scope>NUCLEOTIDE SEQUENCE [LARGE SCALE GENOMIC DNA]</scope>
    <source>
        <strain evidence="5 6">DSM 24617</strain>
    </source>
</reference>
<proteinExistence type="inferred from homology"/>
<evidence type="ECO:0000313" key="6">
    <source>
        <dbReference type="Proteomes" id="UP000318336"/>
    </source>
</evidence>
<name>A0A542XEY6_9MICO</name>
<dbReference type="Proteomes" id="UP000318336">
    <property type="component" value="Unassembled WGS sequence"/>
</dbReference>
<dbReference type="GO" id="GO:0032259">
    <property type="term" value="P:methylation"/>
    <property type="evidence" value="ECO:0007669"/>
    <property type="project" value="UniProtKB-KW"/>
</dbReference>
<keyword evidence="3" id="KW-1133">Transmembrane helix</keyword>
<feature type="transmembrane region" description="Helical" evidence="3">
    <location>
        <begin position="154"/>
        <end position="174"/>
    </location>
</feature>
<keyword evidence="3" id="KW-0472">Membrane</keyword>
<evidence type="ECO:0000259" key="4">
    <source>
        <dbReference type="Pfam" id="PF01478"/>
    </source>
</evidence>